<organism evidence="3 4">
    <name type="scientific">Nocardia pulmonis</name>
    <dbReference type="NCBI Taxonomy" id="2951408"/>
    <lineage>
        <taxon>Bacteria</taxon>
        <taxon>Bacillati</taxon>
        <taxon>Actinomycetota</taxon>
        <taxon>Actinomycetes</taxon>
        <taxon>Mycobacteriales</taxon>
        <taxon>Nocardiaceae</taxon>
        <taxon>Nocardia</taxon>
    </lineage>
</organism>
<evidence type="ECO:0000313" key="4">
    <source>
        <dbReference type="Proteomes" id="UP001139157"/>
    </source>
</evidence>
<dbReference type="GO" id="GO:0003677">
    <property type="term" value="F:DNA binding"/>
    <property type="evidence" value="ECO:0007669"/>
    <property type="project" value="UniProtKB-KW"/>
</dbReference>
<evidence type="ECO:0000256" key="1">
    <source>
        <dbReference type="ARBA" id="ARBA00023125"/>
    </source>
</evidence>
<dbReference type="Gene3D" id="1.10.260.40">
    <property type="entry name" value="lambda repressor-like DNA-binding domains"/>
    <property type="match status" value="1"/>
</dbReference>
<dbReference type="InterPro" id="IPR001387">
    <property type="entry name" value="Cro/C1-type_HTH"/>
</dbReference>
<dbReference type="SMART" id="SM00530">
    <property type="entry name" value="HTH_XRE"/>
    <property type="match status" value="1"/>
</dbReference>
<dbReference type="PANTHER" id="PTHR46558">
    <property type="entry name" value="TRACRIPTIONAL REGULATORY PROTEIN-RELATED-RELATED"/>
    <property type="match status" value="1"/>
</dbReference>
<protein>
    <submittedName>
        <fullName evidence="3">Helix-turn-helix transcriptional regulator</fullName>
    </submittedName>
</protein>
<keyword evidence="4" id="KW-1185">Reference proteome</keyword>
<dbReference type="EMBL" id="JAMRXG010000002">
    <property type="protein sequence ID" value="MCM6773063.1"/>
    <property type="molecule type" value="Genomic_DNA"/>
</dbReference>
<dbReference type="InterPro" id="IPR010982">
    <property type="entry name" value="Lambda_DNA-bd_dom_sf"/>
</dbReference>
<evidence type="ECO:0000259" key="2">
    <source>
        <dbReference type="PROSITE" id="PS50943"/>
    </source>
</evidence>
<dbReference type="CDD" id="cd00093">
    <property type="entry name" value="HTH_XRE"/>
    <property type="match status" value="1"/>
</dbReference>
<reference evidence="3" key="1">
    <citation type="submission" date="2022-06" db="EMBL/GenBank/DDBJ databases">
        <title>Novel species in genus nocardia.</title>
        <authorList>
            <person name="Li F."/>
        </authorList>
    </citation>
    <scope>NUCLEOTIDE SEQUENCE</scope>
    <source>
        <strain evidence="3">CDC141</strain>
    </source>
</reference>
<dbReference type="RefSeq" id="WP_251910048.1">
    <property type="nucleotide sequence ID" value="NZ_JAMRXG010000002.1"/>
</dbReference>
<dbReference type="Pfam" id="PF01381">
    <property type="entry name" value="HTH_3"/>
    <property type="match status" value="1"/>
</dbReference>
<keyword evidence="1" id="KW-0238">DNA-binding</keyword>
<evidence type="ECO:0000313" key="3">
    <source>
        <dbReference type="EMBL" id="MCM6773063.1"/>
    </source>
</evidence>
<dbReference type="PROSITE" id="PS50943">
    <property type="entry name" value="HTH_CROC1"/>
    <property type="match status" value="1"/>
</dbReference>
<dbReference type="Proteomes" id="UP001139157">
    <property type="component" value="Unassembled WGS sequence"/>
</dbReference>
<dbReference type="PANTHER" id="PTHR46558:SF4">
    <property type="entry name" value="DNA-BIDING PHAGE PROTEIN"/>
    <property type="match status" value="1"/>
</dbReference>
<gene>
    <name evidence="3" type="ORF">NDR86_06215</name>
</gene>
<feature type="domain" description="HTH cro/C1-type" evidence="2">
    <location>
        <begin position="16"/>
        <end position="70"/>
    </location>
</feature>
<name>A0A9X2IVC0_9NOCA</name>
<dbReference type="SUPFAM" id="SSF47413">
    <property type="entry name" value="lambda repressor-like DNA-binding domains"/>
    <property type="match status" value="1"/>
</dbReference>
<comment type="caution">
    <text evidence="3">The sequence shown here is derived from an EMBL/GenBank/DDBJ whole genome shotgun (WGS) entry which is preliminary data.</text>
</comment>
<sequence>MSPVRRGETLPIYNRIAVLRAEHRMTRAALAQAVNVNPQTIGALERGDHYPSLDLAMRICEVFGLPIEAVFSRTEFTPLSAEVYARVRPLDAGEEKRS</sequence>
<dbReference type="AlphaFoldDB" id="A0A9X2IVC0"/>
<proteinExistence type="predicted"/>
<accession>A0A9X2IVC0</accession>